<dbReference type="AlphaFoldDB" id="A0A6L6VKC8"/>
<evidence type="ECO:0000313" key="3">
    <source>
        <dbReference type="Proteomes" id="UP000477951"/>
    </source>
</evidence>
<dbReference type="InterPro" id="IPR009506">
    <property type="entry name" value="YjiS-like"/>
</dbReference>
<sequence>MKIAERLKKAIANRRAIRELSVLDDRSLNDIGLVRGNIRSTVRGM</sequence>
<reference evidence="2 3" key="1">
    <citation type="submission" date="2019-12" db="EMBL/GenBank/DDBJ databases">
        <title>Whole-genome sequencing of Allorhizobium vitis.</title>
        <authorList>
            <person name="Gan H.M."/>
            <person name="Szegedi E."/>
            <person name="Burr T."/>
            <person name="Savka M.A."/>
        </authorList>
    </citation>
    <scope>NUCLEOTIDE SEQUENCE [LARGE SCALE GENOMIC DNA]</scope>
    <source>
        <strain evidence="2 3">CG516</strain>
    </source>
</reference>
<evidence type="ECO:0000259" key="1">
    <source>
        <dbReference type="Pfam" id="PF06568"/>
    </source>
</evidence>
<protein>
    <submittedName>
        <fullName evidence="2">DUF1127 domain-containing protein</fullName>
    </submittedName>
</protein>
<accession>A0A6L6VKC8</accession>
<name>A0A6L6VKC8_AGRVI</name>
<dbReference type="Pfam" id="PF06568">
    <property type="entry name" value="YjiS-like"/>
    <property type="match status" value="1"/>
</dbReference>
<organism evidence="2 3">
    <name type="scientific">Agrobacterium vitis</name>
    <name type="common">Rhizobium vitis</name>
    <dbReference type="NCBI Taxonomy" id="373"/>
    <lineage>
        <taxon>Bacteria</taxon>
        <taxon>Pseudomonadati</taxon>
        <taxon>Pseudomonadota</taxon>
        <taxon>Alphaproteobacteria</taxon>
        <taxon>Hyphomicrobiales</taxon>
        <taxon>Rhizobiaceae</taxon>
        <taxon>Rhizobium/Agrobacterium group</taxon>
        <taxon>Agrobacterium</taxon>
    </lineage>
</organism>
<dbReference type="Proteomes" id="UP000477951">
    <property type="component" value="Unassembled WGS sequence"/>
</dbReference>
<comment type="caution">
    <text evidence="2">The sequence shown here is derived from an EMBL/GenBank/DDBJ whole genome shotgun (WGS) entry which is preliminary data.</text>
</comment>
<gene>
    <name evidence="2" type="ORF">GOZ90_18690</name>
</gene>
<dbReference type="EMBL" id="WPHR01000019">
    <property type="protein sequence ID" value="MUZ74719.1"/>
    <property type="molecule type" value="Genomic_DNA"/>
</dbReference>
<evidence type="ECO:0000313" key="2">
    <source>
        <dbReference type="EMBL" id="MUZ74719.1"/>
    </source>
</evidence>
<feature type="domain" description="YjiS-like" evidence="1">
    <location>
        <begin position="3"/>
        <end position="39"/>
    </location>
</feature>
<dbReference type="RefSeq" id="WP_156615656.1">
    <property type="nucleotide sequence ID" value="NZ_WPHR01000019.1"/>
</dbReference>
<proteinExistence type="predicted"/>